<protein>
    <recommendedName>
        <fullName evidence="2">Protein-glutamine gamma-glutamyltransferase-like C-terminal domain-containing protein</fullName>
    </recommendedName>
</protein>
<keyword evidence="1" id="KW-1133">Transmembrane helix</keyword>
<evidence type="ECO:0000313" key="3">
    <source>
        <dbReference type="EMBL" id="WCT77589.1"/>
    </source>
</evidence>
<dbReference type="EMBL" id="CP117417">
    <property type="protein sequence ID" value="WCT77589.1"/>
    <property type="molecule type" value="Genomic_DNA"/>
</dbReference>
<name>A0ABY7U0J9_9SPHN</name>
<dbReference type="InterPro" id="IPR025403">
    <property type="entry name" value="TgpA-like_C"/>
</dbReference>
<organism evidence="3 4">
    <name type="scientific">Novosphingobium humi</name>
    <dbReference type="NCBI Taxonomy" id="2282397"/>
    <lineage>
        <taxon>Bacteria</taxon>
        <taxon>Pseudomonadati</taxon>
        <taxon>Pseudomonadota</taxon>
        <taxon>Alphaproteobacteria</taxon>
        <taxon>Sphingomonadales</taxon>
        <taxon>Sphingomonadaceae</taxon>
        <taxon>Novosphingobium</taxon>
    </lineage>
</organism>
<feature type="domain" description="Protein-glutamine gamma-glutamyltransferase-like C-terminal" evidence="2">
    <location>
        <begin position="135"/>
        <end position="201"/>
    </location>
</feature>
<keyword evidence="1" id="KW-0472">Membrane</keyword>
<evidence type="ECO:0000256" key="1">
    <source>
        <dbReference type="SAM" id="Phobius"/>
    </source>
</evidence>
<proteinExistence type="predicted"/>
<keyword evidence="4" id="KW-1185">Reference proteome</keyword>
<sequence length="237" mass="25187">MSAAASDSSHRVHDAWRAIRDARDLQFAPVPNWTPPPTPDWLKALARFLRALFEPVGRALGLSWPVMEKILIGLLALGLALLLWRIGVRLWAMRRPAPAAPEWHPDAAAARALLDDADALAAQGRFDEATHLLLLRSLEHIAEARPAALTPASTAREIAAQPFLSAPARATFGRIAALVEQARYALRPLEAQDWAAARAAYSDFAASAAGSGFAASAAGADFAASAAGADLPEQRPA</sequence>
<dbReference type="RefSeq" id="WP_273617959.1">
    <property type="nucleotide sequence ID" value="NZ_CP117417.1"/>
</dbReference>
<evidence type="ECO:0000259" key="2">
    <source>
        <dbReference type="Pfam" id="PF13559"/>
    </source>
</evidence>
<dbReference type="Proteomes" id="UP001218231">
    <property type="component" value="Chromosome"/>
</dbReference>
<gene>
    <name evidence="3" type="ORF">PQ457_00995</name>
</gene>
<reference evidence="3 4" key="1">
    <citation type="submission" date="2023-02" db="EMBL/GenBank/DDBJ databases">
        <title>Genome sequence of Novosphingobium humi KACC 19094.</title>
        <authorList>
            <person name="Kim S."/>
            <person name="Heo J."/>
            <person name="Kwon S.-W."/>
        </authorList>
    </citation>
    <scope>NUCLEOTIDE SEQUENCE [LARGE SCALE GENOMIC DNA]</scope>
    <source>
        <strain evidence="3 4">KACC 19094</strain>
    </source>
</reference>
<accession>A0ABY7U0J9</accession>
<dbReference type="Pfam" id="PF13559">
    <property type="entry name" value="DUF4129"/>
    <property type="match status" value="1"/>
</dbReference>
<feature type="transmembrane region" description="Helical" evidence="1">
    <location>
        <begin position="70"/>
        <end position="88"/>
    </location>
</feature>
<keyword evidence="1" id="KW-0812">Transmembrane</keyword>
<evidence type="ECO:0000313" key="4">
    <source>
        <dbReference type="Proteomes" id="UP001218231"/>
    </source>
</evidence>